<dbReference type="OrthoDB" id="5103642at2759"/>
<dbReference type="KEGG" id="fvr:FVEG_17245"/>
<feature type="compositionally biased region" description="Acidic residues" evidence="1">
    <location>
        <begin position="33"/>
        <end position="48"/>
    </location>
</feature>
<organism evidence="2 3">
    <name type="scientific">Gibberella moniliformis (strain M3125 / FGSC 7600)</name>
    <name type="common">Maize ear and stalk rot fungus</name>
    <name type="synonym">Fusarium verticillioides</name>
    <dbReference type="NCBI Taxonomy" id="334819"/>
    <lineage>
        <taxon>Eukaryota</taxon>
        <taxon>Fungi</taxon>
        <taxon>Dikarya</taxon>
        <taxon>Ascomycota</taxon>
        <taxon>Pezizomycotina</taxon>
        <taxon>Sordariomycetes</taxon>
        <taxon>Hypocreomycetidae</taxon>
        <taxon>Hypocreales</taxon>
        <taxon>Nectriaceae</taxon>
        <taxon>Fusarium</taxon>
        <taxon>Fusarium fujikuroi species complex</taxon>
    </lineage>
</organism>
<keyword evidence="3" id="KW-1185">Reference proteome</keyword>
<dbReference type="Proteomes" id="UP000009096">
    <property type="component" value="Chromosome 4"/>
</dbReference>
<dbReference type="AlphaFoldDB" id="W7MRM4"/>
<sequence>MGRDLDRIDMPSLDLSISRIIGSTPLAFRPDVEIPELSEIDPETDEGPETPPDAGTSYAG</sequence>
<evidence type="ECO:0000313" key="2">
    <source>
        <dbReference type="EMBL" id="EWG54113.1"/>
    </source>
</evidence>
<gene>
    <name evidence="2" type="ORF">FVEG_17245</name>
</gene>
<dbReference type="EMBL" id="DS022260">
    <property type="protein sequence ID" value="EWG54113.1"/>
    <property type="molecule type" value="Genomic_DNA"/>
</dbReference>
<protein>
    <submittedName>
        <fullName evidence="2">Uncharacterized protein</fullName>
    </submittedName>
</protein>
<feature type="region of interest" description="Disordered" evidence="1">
    <location>
        <begin position="33"/>
        <end position="60"/>
    </location>
</feature>
<evidence type="ECO:0000313" key="3">
    <source>
        <dbReference type="Proteomes" id="UP000009096"/>
    </source>
</evidence>
<evidence type="ECO:0000256" key="1">
    <source>
        <dbReference type="SAM" id="MobiDB-lite"/>
    </source>
</evidence>
<reference evidence="2 3" key="1">
    <citation type="journal article" date="2010" name="Nature">
        <title>Comparative genomics reveals mobile pathogenicity chromosomes in Fusarium.</title>
        <authorList>
            <person name="Ma L.J."/>
            <person name="van der Does H.C."/>
            <person name="Borkovich K.A."/>
            <person name="Coleman J.J."/>
            <person name="Daboussi M.J."/>
            <person name="Di Pietro A."/>
            <person name="Dufresne M."/>
            <person name="Freitag M."/>
            <person name="Grabherr M."/>
            <person name="Henrissat B."/>
            <person name="Houterman P.M."/>
            <person name="Kang S."/>
            <person name="Shim W.B."/>
            <person name="Woloshuk C."/>
            <person name="Xie X."/>
            <person name="Xu J.R."/>
            <person name="Antoniw J."/>
            <person name="Baker S.E."/>
            <person name="Bluhm B.H."/>
            <person name="Breakspear A."/>
            <person name="Brown D.W."/>
            <person name="Butchko R.A."/>
            <person name="Chapman S."/>
            <person name="Coulson R."/>
            <person name="Coutinho P.M."/>
            <person name="Danchin E.G."/>
            <person name="Diener A."/>
            <person name="Gale L.R."/>
            <person name="Gardiner D.M."/>
            <person name="Goff S."/>
            <person name="Hammond-Kosack K.E."/>
            <person name="Hilburn K."/>
            <person name="Hua-Van A."/>
            <person name="Jonkers W."/>
            <person name="Kazan K."/>
            <person name="Kodira C.D."/>
            <person name="Koehrsen M."/>
            <person name="Kumar L."/>
            <person name="Lee Y.H."/>
            <person name="Li L."/>
            <person name="Manners J.M."/>
            <person name="Miranda-Saavedra D."/>
            <person name="Mukherjee M."/>
            <person name="Park G."/>
            <person name="Park J."/>
            <person name="Park S.Y."/>
            <person name="Proctor R.H."/>
            <person name="Regev A."/>
            <person name="Ruiz-Roldan M.C."/>
            <person name="Sain D."/>
            <person name="Sakthikumar S."/>
            <person name="Sykes S."/>
            <person name="Schwartz D.C."/>
            <person name="Turgeon B.G."/>
            <person name="Wapinski I."/>
            <person name="Yoder O."/>
            <person name="Young S."/>
            <person name="Zeng Q."/>
            <person name="Zhou S."/>
            <person name="Galagan J."/>
            <person name="Cuomo C.A."/>
            <person name="Kistler H.C."/>
            <person name="Rep M."/>
        </authorList>
    </citation>
    <scope>NUCLEOTIDE SEQUENCE [LARGE SCALE GENOMIC DNA]</scope>
    <source>
        <strain evidence="3">M3125 / FGSC 7600</strain>
    </source>
</reference>
<accession>W7MRM4</accession>
<proteinExistence type="predicted"/>
<dbReference type="VEuPathDB" id="FungiDB:FVEG_17245"/>
<dbReference type="GeneID" id="30074121"/>
<name>W7MRM4_GIBM7</name>
<dbReference type="EMBL" id="CM000581">
    <property type="protein sequence ID" value="EWG54113.1"/>
    <property type="molecule type" value="Genomic_DNA"/>
</dbReference>
<dbReference type="RefSeq" id="XP_018760304.1">
    <property type="nucleotide sequence ID" value="XM_018906499.1"/>
</dbReference>